<dbReference type="PANTHER" id="PTHR43798:SF33">
    <property type="entry name" value="HYDROLASE, PUTATIVE (AFU_ORTHOLOGUE AFUA_2G14860)-RELATED"/>
    <property type="match status" value="1"/>
</dbReference>
<dbReference type="RefSeq" id="WP_116556591.1">
    <property type="nucleotide sequence ID" value="NZ_QDKM01000001.1"/>
</dbReference>
<dbReference type="OrthoDB" id="9815441at2"/>
<comment type="caution">
    <text evidence="3">The sequence shown here is derived from an EMBL/GenBank/DDBJ whole genome shotgun (WGS) entry which is preliminary data.</text>
</comment>
<dbReference type="GO" id="GO:0016020">
    <property type="term" value="C:membrane"/>
    <property type="evidence" value="ECO:0007669"/>
    <property type="project" value="TreeGrafter"/>
</dbReference>
<dbReference type="PRINTS" id="PR00111">
    <property type="entry name" value="ABHYDROLASE"/>
</dbReference>
<dbReference type="PRINTS" id="PR00412">
    <property type="entry name" value="EPOXHYDRLASE"/>
</dbReference>
<accession>A0A2T8HXM5</accession>
<dbReference type="PROSITE" id="PS51257">
    <property type="entry name" value="PROKAR_LIPOPROTEIN"/>
    <property type="match status" value="1"/>
</dbReference>
<dbReference type="SUPFAM" id="SSF53474">
    <property type="entry name" value="alpha/beta-Hydrolases"/>
    <property type="match status" value="1"/>
</dbReference>
<reference evidence="3 4" key="1">
    <citation type="submission" date="2018-04" db="EMBL/GenBank/DDBJ databases">
        <title>Pararhodobacter oceanense sp. nov., isolated from marine intertidal sediment.</title>
        <authorList>
            <person name="Wang X.-L."/>
            <person name="Du Z.-J."/>
        </authorList>
    </citation>
    <scope>NUCLEOTIDE SEQUENCE [LARGE SCALE GENOMIC DNA]</scope>
    <source>
        <strain evidence="3 4">AM505</strain>
    </source>
</reference>
<dbReference type="AlphaFoldDB" id="A0A2T8HXM5"/>
<dbReference type="InterPro" id="IPR000073">
    <property type="entry name" value="AB_hydrolase_1"/>
</dbReference>
<dbReference type="InterPro" id="IPR050266">
    <property type="entry name" value="AB_hydrolase_sf"/>
</dbReference>
<feature type="chain" id="PRO_5015514763" evidence="1">
    <location>
        <begin position="23"/>
        <end position="322"/>
    </location>
</feature>
<keyword evidence="4" id="KW-1185">Reference proteome</keyword>
<keyword evidence="3" id="KW-0378">Hydrolase</keyword>
<evidence type="ECO:0000313" key="3">
    <source>
        <dbReference type="EMBL" id="PVH30186.1"/>
    </source>
</evidence>
<dbReference type="GO" id="GO:0016787">
    <property type="term" value="F:hydrolase activity"/>
    <property type="evidence" value="ECO:0007669"/>
    <property type="project" value="UniProtKB-KW"/>
</dbReference>
<keyword evidence="1" id="KW-0732">Signal</keyword>
<dbReference type="EMBL" id="QDKM01000001">
    <property type="protein sequence ID" value="PVH30186.1"/>
    <property type="molecule type" value="Genomic_DNA"/>
</dbReference>
<feature type="domain" description="AB hydrolase-1" evidence="2">
    <location>
        <begin position="68"/>
        <end position="307"/>
    </location>
</feature>
<name>A0A2T8HXM5_9RHOB</name>
<dbReference type="InterPro" id="IPR029058">
    <property type="entry name" value="AB_hydrolase_fold"/>
</dbReference>
<organism evidence="3 4">
    <name type="scientific">Pararhodobacter oceanensis</name>
    <dbReference type="NCBI Taxonomy" id="2172121"/>
    <lineage>
        <taxon>Bacteria</taxon>
        <taxon>Pseudomonadati</taxon>
        <taxon>Pseudomonadota</taxon>
        <taxon>Alphaproteobacteria</taxon>
        <taxon>Rhodobacterales</taxon>
        <taxon>Paracoccaceae</taxon>
        <taxon>Pararhodobacter</taxon>
    </lineage>
</organism>
<feature type="signal peptide" evidence="1">
    <location>
        <begin position="1"/>
        <end position="22"/>
    </location>
</feature>
<gene>
    <name evidence="3" type="ORF">DDE20_01060</name>
</gene>
<evidence type="ECO:0000256" key="1">
    <source>
        <dbReference type="SAM" id="SignalP"/>
    </source>
</evidence>
<dbReference type="PANTHER" id="PTHR43798">
    <property type="entry name" value="MONOACYLGLYCEROL LIPASE"/>
    <property type="match status" value="1"/>
</dbReference>
<evidence type="ECO:0000313" key="4">
    <source>
        <dbReference type="Proteomes" id="UP000245911"/>
    </source>
</evidence>
<proteinExistence type="predicted"/>
<dbReference type="Pfam" id="PF00561">
    <property type="entry name" value="Abhydrolase_1"/>
    <property type="match status" value="1"/>
</dbReference>
<dbReference type="InterPro" id="IPR000639">
    <property type="entry name" value="Epox_hydrolase-like"/>
</dbReference>
<sequence>MPPLRALLLAAFAILTLTGCEALFDPAASRREARWLQEIPPLGDLIEVEGRQVHVLVTGRPRGSARDVVLIHGSNGNLRDFTFDLVPRLQSGFRVIAVDRPGLGYSDTWGAIDSDPREQARILQMALAQIGVTRPIVVGHSYGGAVAMGWALNAPSETGALVLISGATHPWDEDLSAWYRFNRTALAPTVRAALAAFAPEPAAHRAIADLFAPDPLPEGYVAHFGAGLSMRRSSQANNVRQVNDLLGYITEMAPQYAQLTLPIEILQGARDPVIAQETHGDRLIAEASGARLTVIEDAGHMLHHTHPEAVIAAIRRAASRAR</sequence>
<evidence type="ECO:0000259" key="2">
    <source>
        <dbReference type="Pfam" id="PF00561"/>
    </source>
</evidence>
<protein>
    <submittedName>
        <fullName evidence="3">Alpha/beta hydrolase</fullName>
    </submittedName>
</protein>
<dbReference type="Gene3D" id="3.40.50.1820">
    <property type="entry name" value="alpha/beta hydrolase"/>
    <property type="match status" value="1"/>
</dbReference>
<dbReference type="Proteomes" id="UP000245911">
    <property type="component" value="Unassembled WGS sequence"/>
</dbReference>